<dbReference type="EMBL" id="CAJVCH010535629">
    <property type="protein sequence ID" value="CAG7825279.1"/>
    <property type="molecule type" value="Genomic_DNA"/>
</dbReference>
<comment type="caution">
    <text evidence="1">The sequence shown here is derived from an EMBL/GenBank/DDBJ whole genome shotgun (WGS) entry which is preliminary data.</text>
</comment>
<dbReference type="AlphaFoldDB" id="A0A8J2KXN7"/>
<dbReference type="GO" id="GO:0004222">
    <property type="term" value="F:metalloendopeptidase activity"/>
    <property type="evidence" value="ECO:0007669"/>
    <property type="project" value="TreeGrafter"/>
</dbReference>
<gene>
    <name evidence="1" type="ORF">AFUS01_LOCUS35397</name>
</gene>
<feature type="non-terminal residue" evidence="1">
    <location>
        <position position="94"/>
    </location>
</feature>
<dbReference type="Proteomes" id="UP000708208">
    <property type="component" value="Unassembled WGS sequence"/>
</dbReference>
<proteinExistence type="predicted"/>
<accession>A0A8J2KXN7</accession>
<dbReference type="GO" id="GO:0006509">
    <property type="term" value="P:membrane protein ectodomain proteolysis"/>
    <property type="evidence" value="ECO:0007669"/>
    <property type="project" value="TreeGrafter"/>
</dbReference>
<protein>
    <submittedName>
        <fullName evidence="1">Uncharacterized protein</fullName>
    </submittedName>
</protein>
<keyword evidence="2" id="KW-1185">Reference proteome</keyword>
<reference evidence="1" key="1">
    <citation type="submission" date="2021-06" db="EMBL/GenBank/DDBJ databases">
        <authorList>
            <person name="Hodson N. C."/>
            <person name="Mongue J. A."/>
            <person name="Jaron S. K."/>
        </authorList>
    </citation>
    <scope>NUCLEOTIDE SEQUENCE</scope>
</reference>
<name>A0A8J2KXN7_9HEXA</name>
<dbReference type="PANTHER" id="PTHR45702:SF3">
    <property type="entry name" value="KUZBANIAN-LIKE, ISOFORM A"/>
    <property type="match status" value="1"/>
</dbReference>
<dbReference type="InterPro" id="IPR051489">
    <property type="entry name" value="ADAM_Metalloproteinase"/>
</dbReference>
<sequence length="94" mass="10541">RVQIFYVVIPVSIEYYPIATGNFQLNLNVDEYLFHPNAIIENSAGPIKYNTRKALSGTIKGEPDSAVHGILSPSGVFDGYMHTEDGQEYYMEPK</sequence>
<evidence type="ECO:0000313" key="1">
    <source>
        <dbReference type="EMBL" id="CAG7825279.1"/>
    </source>
</evidence>
<feature type="non-terminal residue" evidence="1">
    <location>
        <position position="1"/>
    </location>
</feature>
<dbReference type="PANTHER" id="PTHR45702">
    <property type="entry name" value="ADAM10/ADAM17 METALLOPEPTIDASE FAMILY MEMBER"/>
    <property type="match status" value="1"/>
</dbReference>
<dbReference type="GO" id="GO:0007219">
    <property type="term" value="P:Notch signaling pathway"/>
    <property type="evidence" value="ECO:0007669"/>
    <property type="project" value="TreeGrafter"/>
</dbReference>
<evidence type="ECO:0000313" key="2">
    <source>
        <dbReference type="Proteomes" id="UP000708208"/>
    </source>
</evidence>
<dbReference type="GO" id="GO:0005886">
    <property type="term" value="C:plasma membrane"/>
    <property type="evidence" value="ECO:0007669"/>
    <property type="project" value="TreeGrafter"/>
</dbReference>
<organism evidence="1 2">
    <name type="scientific">Allacma fusca</name>
    <dbReference type="NCBI Taxonomy" id="39272"/>
    <lineage>
        <taxon>Eukaryota</taxon>
        <taxon>Metazoa</taxon>
        <taxon>Ecdysozoa</taxon>
        <taxon>Arthropoda</taxon>
        <taxon>Hexapoda</taxon>
        <taxon>Collembola</taxon>
        <taxon>Symphypleona</taxon>
        <taxon>Sminthuridae</taxon>
        <taxon>Allacma</taxon>
    </lineage>
</organism>